<dbReference type="PATRIC" id="fig|178901.15.peg.1620"/>
<dbReference type="HAMAP" id="MF_01440">
    <property type="entry name" value="CheD"/>
    <property type="match status" value="1"/>
</dbReference>
<evidence type="ECO:0000256" key="2">
    <source>
        <dbReference type="ARBA" id="ARBA00022801"/>
    </source>
</evidence>
<dbReference type="GO" id="GO:0050568">
    <property type="term" value="F:protein-glutamine glutaminase activity"/>
    <property type="evidence" value="ECO:0007669"/>
    <property type="project" value="UniProtKB-UniRule"/>
</dbReference>
<gene>
    <name evidence="3" type="primary">cheD</name>
    <name evidence="4" type="ORF">AD953_03355</name>
</gene>
<dbReference type="InterPro" id="IPR011324">
    <property type="entry name" value="Cytotoxic_necrot_fac-like_cat"/>
</dbReference>
<keyword evidence="2 3" id="KW-0378">Hydrolase</keyword>
<comment type="similarity">
    <text evidence="3">Belongs to the CheD family.</text>
</comment>
<proteinExistence type="inferred from homology"/>
<dbReference type="AlphaFoldDB" id="A0A149VGV9"/>
<dbReference type="InterPro" id="IPR005659">
    <property type="entry name" value="Chemorcpt_Glu_NH3ase_CheD"/>
</dbReference>
<dbReference type="EC" id="3.5.1.44" evidence="3"/>
<organism evidence="4 5">
    <name type="scientific">Acetobacter malorum</name>
    <dbReference type="NCBI Taxonomy" id="178901"/>
    <lineage>
        <taxon>Bacteria</taxon>
        <taxon>Pseudomonadati</taxon>
        <taxon>Pseudomonadota</taxon>
        <taxon>Alphaproteobacteria</taxon>
        <taxon>Acetobacterales</taxon>
        <taxon>Acetobacteraceae</taxon>
        <taxon>Acetobacter</taxon>
    </lineage>
</organism>
<evidence type="ECO:0000256" key="1">
    <source>
        <dbReference type="ARBA" id="ARBA00022500"/>
    </source>
</evidence>
<dbReference type="CDD" id="cd16352">
    <property type="entry name" value="CheD"/>
    <property type="match status" value="1"/>
</dbReference>
<keyword evidence="1 3" id="KW-0145">Chemotaxis</keyword>
<evidence type="ECO:0000256" key="3">
    <source>
        <dbReference type="HAMAP-Rule" id="MF_01440"/>
    </source>
</evidence>
<sequence>MEHATLIPVLQSEVVVSDNPHVVLVTGLGSCVAACLFDPVAGVGGMNHFLLPYGTARDGESGLQFGLQAMQALVRAVLEAGGTRQNLACKIFGGVAVVPLLDPIGEANTRLAKAYLAEAGISCVAKSVGGHSARRIRFWPTFGRVQHSFITDHNEMSRILDREEPLSAASEKLEYATVLQEKMRHDT</sequence>
<dbReference type="Pfam" id="PF03975">
    <property type="entry name" value="CheD"/>
    <property type="match status" value="1"/>
</dbReference>
<dbReference type="PANTHER" id="PTHR35147">
    <property type="entry name" value="CHEMORECEPTOR GLUTAMINE DEAMIDASE CHED-RELATED"/>
    <property type="match status" value="1"/>
</dbReference>
<dbReference type="PANTHER" id="PTHR35147:SF2">
    <property type="entry name" value="CHEMORECEPTOR GLUTAMINE DEAMIDASE CHED-RELATED"/>
    <property type="match status" value="1"/>
</dbReference>
<evidence type="ECO:0000313" key="4">
    <source>
        <dbReference type="EMBL" id="KXV79133.1"/>
    </source>
</evidence>
<evidence type="ECO:0000313" key="5">
    <source>
        <dbReference type="Proteomes" id="UP000075538"/>
    </source>
</evidence>
<dbReference type="Proteomes" id="UP000075538">
    <property type="component" value="Unassembled WGS sequence"/>
</dbReference>
<accession>A0A149VGV9</accession>
<dbReference type="SUPFAM" id="SSF64438">
    <property type="entry name" value="CNF1/YfiH-like putative cysteine hydrolases"/>
    <property type="match status" value="1"/>
</dbReference>
<dbReference type="Gene3D" id="3.30.1330.200">
    <property type="match status" value="1"/>
</dbReference>
<comment type="caution">
    <text evidence="4">The sequence shown here is derived from an EMBL/GenBank/DDBJ whole genome shotgun (WGS) entry which is preliminary data.</text>
</comment>
<comment type="function">
    <text evidence="3">Probably deamidates glutamine residues to glutamate on methyl-accepting chemotaxis receptors (MCPs), playing an important role in chemotaxis.</text>
</comment>
<comment type="catalytic activity">
    <reaction evidence="3">
        <text>L-glutaminyl-[protein] + H2O = L-glutamyl-[protein] + NH4(+)</text>
        <dbReference type="Rhea" id="RHEA:16441"/>
        <dbReference type="Rhea" id="RHEA-COMP:10207"/>
        <dbReference type="Rhea" id="RHEA-COMP:10208"/>
        <dbReference type="ChEBI" id="CHEBI:15377"/>
        <dbReference type="ChEBI" id="CHEBI:28938"/>
        <dbReference type="ChEBI" id="CHEBI:29973"/>
        <dbReference type="ChEBI" id="CHEBI:30011"/>
        <dbReference type="EC" id="3.5.1.44"/>
    </reaction>
</comment>
<name>A0A149VGV9_9PROT</name>
<reference evidence="4 5" key="1">
    <citation type="submission" date="2015-06" db="EMBL/GenBank/DDBJ databases">
        <title>Improved classification and identification of acetic acid bacteria using matrix-assisted laser desorption/ionization time-of-flight mass spectrometry; Gluconobacter nephelii and Gluconobacter uchimurae are later heterotypic synonyms of Gluconobacter japonicus and Gluconobacter oxydans, respectively.</title>
        <authorList>
            <person name="Li L."/>
            <person name="Cleenwerck I."/>
            <person name="De Vuyst L."/>
            <person name="Vandamme P."/>
        </authorList>
    </citation>
    <scope>NUCLEOTIDE SEQUENCE [LARGE SCALE GENOMIC DNA]</scope>
    <source>
        <strain evidence="4 5">LMG 1604</strain>
    </source>
</reference>
<protein>
    <recommendedName>
        <fullName evidence="3">Probable chemoreceptor glutamine deamidase CheD</fullName>
        <ecNumber evidence="3">3.5.1.44</ecNumber>
    </recommendedName>
</protein>
<dbReference type="GO" id="GO:0006935">
    <property type="term" value="P:chemotaxis"/>
    <property type="evidence" value="ECO:0007669"/>
    <property type="project" value="UniProtKB-UniRule"/>
</dbReference>
<dbReference type="InterPro" id="IPR038592">
    <property type="entry name" value="CheD-like_sf"/>
</dbReference>
<dbReference type="EMBL" id="LHZZ01000376">
    <property type="protein sequence ID" value="KXV79133.1"/>
    <property type="molecule type" value="Genomic_DNA"/>
</dbReference>